<comment type="caution">
    <text evidence="2">The sequence shown here is derived from an EMBL/GenBank/DDBJ whole genome shotgun (WGS) entry which is preliminary data.</text>
</comment>
<evidence type="ECO:0000259" key="1">
    <source>
        <dbReference type="Pfam" id="PF25597"/>
    </source>
</evidence>
<gene>
    <name evidence="2" type="ORF">Tci_874781</name>
</gene>
<organism evidence="2">
    <name type="scientific">Tanacetum cinerariifolium</name>
    <name type="common">Dalmatian daisy</name>
    <name type="synonym">Chrysanthemum cinerariifolium</name>
    <dbReference type="NCBI Taxonomy" id="118510"/>
    <lineage>
        <taxon>Eukaryota</taxon>
        <taxon>Viridiplantae</taxon>
        <taxon>Streptophyta</taxon>
        <taxon>Embryophyta</taxon>
        <taxon>Tracheophyta</taxon>
        <taxon>Spermatophyta</taxon>
        <taxon>Magnoliopsida</taxon>
        <taxon>eudicotyledons</taxon>
        <taxon>Gunneridae</taxon>
        <taxon>Pentapetalae</taxon>
        <taxon>asterids</taxon>
        <taxon>campanulids</taxon>
        <taxon>Asterales</taxon>
        <taxon>Asteraceae</taxon>
        <taxon>Asteroideae</taxon>
        <taxon>Anthemideae</taxon>
        <taxon>Anthemidinae</taxon>
        <taxon>Tanacetum</taxon>
    </lineage>
</organism>
<dbReference type="EMBL" id="BKCJ011200649">
    <property type="protein sequence ID" value="GFD02812.1"/>
    <property type="molecule type" value="Genomic_DNA"/>
</dbReference>
<name>A0A699SXQ3_TANCI</name>
<accession>A0A699SXQ3</accession>
<dbReference type="AlphaFoldDB" id="A0A699SXQ3"/>
<dbReference type="InterPro" id="IPR057670">
    <property type="entry name" value="SH3_retrovirus"/>
</dbReference>
<evidence type="ECO:0000313" key="2">
    <source>
        <dbReference type="EMBL" id="GFD02812.1"/>
    </source>
</evidence>
<sequence>MRPVGCHVTILNTLDHLGKFDGKADEGYFVGYSMNSKAFRVYNIRTRRVKENFHIEFLENKPIVACAGPKWLFDIDMLTKSMNYVPVIAGTNSDDFTVMLKKNDEVLDKECGALNELNSAFQNLNTEYLDDPKMPGLETIATYDDYEEKG</sequence>
<feature type="domain" description="Retroviral polymerase SH3-like" evidence="1">
    <location>
        <begin position="6"/>
        <end position="61"/>
    </location>
</feature>
<reference evidence="2" key="1">
    <citation type="journal article" date="2019" name="Sci. Rep.">
        <title>Draft genome of Tanacetum cinerariifolium, the natural source of mosquito coil.</title>
        <authorList>
            <person name="Yamashiro T."/>
            <person name="Shiraishi A."/>
            <person name="Satake H."/>
            <person name="Nakayama K."/>
        </authorList>
    </citation>
    <scope>NUCLEOTIDE SEQUENCE</scope>
</reference>
<proteinExistence type="predicted"/>
<protein>
    <submittedName>
        <fullName evidence="2">Retrovirus-related Pol polyprotein from transposon TNT 1-94</fullName>
    </submittedName>
</protein>
<feature type="non-terminal residue" evidence="2">
    <location>
        <position position="150"/>
    </location>
</feature>
<dbReference type="Pfam" id="PF25597">
    <property type="entry name" value="SH3_retrovirus"/>
    <property type="match status" value="1"/>
</dbReference>